<dbReference type="AlphaFoldDB" id="S4RK34"/>
<dbReference type="HOGENOM" id="CLU_3432716_0_0_1"/>
<proteinExistence type="predicted"/>
<dbReference type="Ensembl" id="ENSPMAT00000005588.1">
    <property type="protein sequence ID" value="ENSPMAP00000005567.1"/>
    <property type="gene ID" value="ENSPMAG00000005050.1"/>
</dbReference>
<sequence length="17" mass="1906">RLTACQLKSVPRGTFDN</sequence>
<protein>
    <submittedName>
        <fullName evidence="1">Uncharacterized protein</fullName>
    </submittedName>
</protein>
<reference evidence="1" key="1">
    <citation type="submission" date="2025-08" db="UniProtKB">
        <authorList>
            <consortium name="Ensembl"/>
        </authorList>
    </citation>
    <scope>IDENTIFICATION</scope>
</reference>
<dbReference type="GeneTree" id="ENSGT00940000161095"/>
<organism evidence="1">
    <name type="scientific">Petromyzon marinus</name>
    <name type="common">Sea lamprey</name>
    <dbReference type="NCBI Taxonomy" id="7757"/>
    <lineage>
        <taxon>Eukaryota</taxon>
        <taxon>Metazoa</taxon>
        <taxon>Chordata</taxon>
        <taxon>Craniata</taxon>
        <taxon>Vertebrata</taxon>
        <taxon>Cyclostomata</taxon>
        <taxon>Hyperoartia</taxon>
        <taxon>Petromyzontiformes</taxon>
        <taxon>Petromyzontidae</taxon>
        <taxon>Petromyzon</taxon>
    </lineage>
</organism>
<reference evidence="1" key="2">
    <citation type="submission" date="2025-09" db="UniProtKB">
        <authorList>
            <consortium name="Ensembl"/>
        </authorList>
    </citation>
    <scope>IDENTIFICATION</scope>
</reference>
<name>S4RK34_PETMA</name>
<evidence type="ECO:0000313" key="1">
    <source>
        <dbReference type="Ensembl" id="ENSPMAP00000005567.1"/>
    </source>
</evidence>
<accession>S4RK34</accession>